<proteinExistence type="predicted"/>
<dbReference type="EMBL" id="CADEAL010004057">
    <property type="protein sequence ID" value="CAB1450513.1"/>
    <property type="molecule type" value="Genomic_DNA"/>
</dbReference>
<dbReference type="AlphaFoldDB" id="A0A9N7VGI6"/>
<evidence type="ECO:0000256" key="1">
    <source>
        <dbReference type="SAM" id="MobiDB-lite"/>
    </source>
</evidence>
<dbReference type="Proteomes" id="UP001153269">
    <property type="component" value="Unassembled WGS sequence"/>
</dbReference>
<organism evidence="2 3">
    <name type="scientific">Pleuronectes platessa</name>
    <name type="common">European plaice</name>
    <dbReference type="NCBI Taxonomy" id="8262"/>
    <lineage>
        <taxon>Eukaryota</taxon>
        <taxon>Metazoa</taxon>
        <taxon>Chordata</taxon>
        <taxon>Craniata</taxon>
        <taxon>Vertebrata</taxon>
        <taxon>Euteleostomi</taxon>
        <taxon>Actinopterygii</taxon>
        <taxon>Neopterygii</taxon>
        <taxon>Teleostei</taxon>
        <taxon>Neoteleostei</taxon>
        <taxon>Acanthomorphata</taxon>
        <taxon>Carangaria</taxon>
        <taxon>Pleuronectiformes</taxon>
        <taxon>Pleuronectoidei</taxon>
        <taxon>Pleuronectidae</taxon>
        <taxon>Pleuronectes</taxon>
    </lineage>
</organism>
<comment type="caution">
    <text evidence="2">The sequence shown here is derived from an EMBL/GenBank/DDBJ whole genome shotgun (WGS) entry which is preliminary data.</text>
</comment>
<evidence type="ECO:0000313" key="3">
    <source>
        <dbReference type="Proteomes" id="UP001153269"/>
    </source>
</evidence>
<sequence length="105" mass="12007">MSPPSPSHPPIDTHTDTLRELPAWRSGSGAQWSRRGFPVSVSRRQPPPPRRPAHHGGRFIQTEFNRQDRSRAALLLKPCEMQLHSVSDDLSQGQRLHEHTSYERI</sequence>
<keyword evidence="3" id="KW-1185">Reference proteome</keyword>
<protein>
    <submittedName>
        <fullName evidence="2">Uncharacterized protein</fullName>
    </submittedName>
</protein>
<gene>
    <name evidence="2" type="ORF">PLEPLA_LOCUS38205</name>
</gene>
<feature type="region of interest" description="Disordered" evidence="1">
    <location>
        <begin position="1"/>
        <end position="56"/>
    </location>
</feature>
<evidence type="ECO:0000313" key="2">
    <source>
        <dbReference type="EMBL" id="CAB1450513.1"/>
    </source>
</evidence>
<accession>A0A9N7VGI6</accession>
<name>A0A9N7VGI6_PLEPL</name>
<reference evidence="2" key="1">
    <citation type="submission" date="2020-03" db="EMBL/GenBank/DDBJ databases">
        <authorList>
            <person name="Weist P."/>
        </authorList>
    </citation>
    <scope>NUCLEOTIDE SEQUENCE</scope>
</reference>